<accession>A0A5M3Y547</accession>
<protein>
    <submittedName>
        <fullName evidence="1">PadR family transcriptional regulator</fullName>
    </submittedName>
</protein>
<dbReference type="Gene3D" id="1.10.10.10">
    <property type="entry name" value="Winged helix-like DNA-binding domain superfamily/Winged helix DNA-binding domain"/>
    <property type="match status" value="1"/>
</dbReference>
<dbReference type="InterPro" id="IPR036388">
    <property type="entry name" value="WH-like_DNA-bd_sf"/>
</dbReference>
<dbReference type="InterPro" id="IPR036390">
    <property type="entry name" value="WH_DNA-bd_sf"/>
</dbReference>
<dbReference type="PANTHER" id="PTHR43252:SF6">
    <property type="entry name" value="NEGATIVE TRANSCRIPTION REGULATOR PADR"/>
    <property type="match status" value="1"/>
</dbReference>
<proteinExistence type="predicted"/>
<reference evidence="1 2" key="1">
    <citation type="submission" date="2019-10" db="EMBL/GenBank/DDBJ databases">
        <title>Whole genome shotgun sequence of Acrocarpospora pleiomorpha NBRC 16267.</title>
        <authorList>
            <person name="Ichikawa N."/>
            <person name="Kimura A."/>
            <person name="Kitahashi Y."/>
            <person name="Komaki H."/>
            <person name="Oguchi A."/>
        </authorList>
    </citation>
    <scope>NUCLEOTIDE SEQUENCE [LARGE SCALE GENOMIC DNA]</scope>
    <source>
        <strain evidence="1 2">NBRC 16267</strain>
    </source>
</reference>
<comment type="caution">
    <text evidence="1">The sequence shown here is derived from an EMBL/GenBank/DDBJ whole genome shotgun (WGS) entry which is preliminary data.</text>
</comment>
<dbReference type="Proteomes" id="UP000377595">
    <property type="component" value="Unassembled WGS sequence"/>
</dbReference>
<name>A0A5M3Y547_9ACTN</name>
<dbReference type="EMBL" id="BLAF01000081">
    <property type="protein sequence ID" value="GES26218.1"/>
    <property type="molecule type" value="Genomic_DNA"/>
</dbReference>
<evidence type="ECO:0000313" key="1">
    <source>
        <dbReference type="EMBL" id="GES26218.1"/>
    </source>
</evidence>
<dbReference type="SUPFAM" id="SSF46785">
    <property type="entry name" value="Winged helix' DNA-binding domain"/>
    <property type="match status" value="1"/>
</dbReference>
<dbReference type="PANTHER" id="PTHR43252">
    <property type="entry name" value="TRANSCRIPTIONAL REGULATOR YQJI"/>
    <property type="match status" value="1"/>
</dbReference>
<dbReference type="AlphaFoldDB" id="A0A5M3Y547"/>
<evidence type="ECO:0000313" key="2">
    <source>
        <dbReference type="Proteomes" id="UP000377595"/>
    </source>
</evidence>
<keyword evidence="2" id="KW-1185">Reference proteome</keyword>
<sequence length="138" mass="15404">MYRTLAQLVRDGLVEIVGVEPGGGPDRKRYAITQDGVTDLDRWLAEPEDPQPQLQTVLFTKVMLALTSGRSAESFLDAQRERHMAAMRTLTLARREAPSSQDSLLADYQLFHIEADLRWIDHAAARLAALADETGDEL</sequence>
<organism evidence="1 2">
    <name type="scientific">Acrocarpospora pleiomorpha</name>
    <dbReference type="NCBI Taxonomy" id="90975"/>
    <lineage>
        <taxon>Bacteria</taxon>
        <taxon>Bacillati</taxon>
        <taxon>Actinomycetota</taxon>
        <taxon>Actinomycetes</taxon>
        <taxon>Streptosporangiales</taxon>
        <taxon>Streptosporangiaceae</taxon>
        <taxon>Acrocarpospora</taxon>
    </lineage>
</organism>
<gene>
    <name evidence="1" type="ORF">Aple_091170</name>
</gene>